<evidence type="ECO:0000256" key="3">
    <source>
        <dbReference type="ARBA" id="ARBA00022989"/>
    </source>
</evidence>
<dbReference type="Pfam" id="PF04116">
    <property type="entry name" value="FA_hydroxylase"/>
    <property type="match status" value="1"/>
</dbReference>
<reference evidence="10 11" key="1">
    <citation type="journal article" date="2013" name="Int. J. Syst. Evol. Microbiol.">
        <title>Ilumatobacter nonamiense sp. nov. and Ilumatobacter coccineum sp. nov., isolated from seashore sand.</title>
        <authorList>
            <person name="Matsumoto A."/>
            <person name="Kasai H."/>
            <person name="Matsuo Y."/>
            <person name="Shizuri Y."/>
            <person name="Ichikawa N."/>
            <person name="Fujita N."/>
            <person name="Omura S."/>
            <person name="Takahashi Y."/>
        </authorList>
    </citation>
    <scope>NUCLEOTIDE SEQUENCE [LARGE SCALE GENOMIC DNA]</scope>
    <source>
        <strain evidence="11">NBRC 103263 / KCTC 29153 / YM16-304</strain>
    </source>
</reference>
<evidence type="ECO:0000256" key="2">
    <source>
        <dbReference type="ARBA" id="ARBA00022692"/>
    </source>
</evidence>
<dbReference type="PANTHER" id="PTHR21624:SF1">
    <property type="entry name" value="ALKYLGLYCEROL MONOOXYGENASE"/>
    <property type="match status" value="1"/>
</dbReference>
<feature type="transmembrane region" description="Helical" evidence="8">
    <location>
        <begin position="73"/>
        <end position="94"/>
    </location>
</feature>
<dbReference type="InterPro" id="IPR051689">
    <property type="entry name" value="Sterol_desaturase/TMEM195"/>
</dbReference>
<name>A0A6C7EA62_ILUCY</name>
<protein>
    <recommendedName>
        <fullName evidence="9">Fatty acid hydroxylase domain-containing protein</fullName>
    </recommendedName>
</protein>
<keyword evidence="6 8" id="KW-0472">Membrane</keyword>
<keyword evidence="11" id="KW-1185">Reference proteome</keyword>
<dbReference type="AlphaFoldDB" id="A0A6C7EA62"/>
<evidence type="ECO:0000256" key="4">
    <source>
        <dbReference type="ARBA" id="ARBA00023002"/>
    </source>
</evidence>
<dbReference type="PANTHER" id="PTHR21624">
    <property type="entry name" value="STEROL DESATURASE-RELATED PROTEIN"/>
    <property type="match status" value="1"/>
</dbReference>
<dbReference type="GO" id="GO:0050479">
    <property type="term" value="F:glyceryl-ether monooxygenase activity"/>
    <property type="evidence" value="ECO:0007669"/>
    <property type="project" value="TreeGrafter"/>
</dbReference>
<keyword evidence="3 8" id="KW-1133">Transmembrane helix</keyword>
<sequence length="303" mass="34395">MIIPLLFVLIVPFEKLFPRHRQRVRRPQLGTDMSHALAAPALNVVGLAVAIVVGVVSLAWLPGLLIRPLVSMIPSVALPFVGIALFDMAIYWVHRWSHEVPVLWRFHAVHHSTETLDWISGLRNHPLDGAIVAPPFFFLIAAGFSAQFTGALAAIQLLLGLFLHANVRWRLRPLHRVVITPEFHHWHHANETDAHNSNYSVFLPLWDIVFGTYYMPRNKRPLVYGISEHMPDGLVAQLRHPLRGTGNPLRLFRHPVRSLRSGWRFTRTLARDVWHSTTRPRTRRPAAGEPCRWAAAAPSSDAR</sequence>
<dbReference type="EMBL" id="AP012057">
    <property type="protein sequence ID" value="BAN04554.1"/>
    <property type="molecule type" value="Genomic_DNA"/>
</dbReference>
<evidence type="ECO:0000256" key="5">
    <source>
        <dbReference type="ARBA" id="ARBA00023098"/>
    </source>
</evidence>
<dbReference type="InterPro" id="IPR006694">
    <property type="entry name" value="Fatty_acid_hydroxylase"/>
</dbReference>
<accession>A0A6C7EA62</accession>
<keyword evidence="2 8" id="KW-0812">Transmembrane</keyword>
<evidence type="ECO:0000259" key="9">
    <source>
        <dbReference type="Pfam" id="PF04116"/>
    </source>
</evidence>
<feature type="region of interest" description="Disordered" evidence="7">
    <location>
        <begin position="276"/>
        <end position="303"/>
    </location>
</feature>
<proteinExistence type="predicted"/>
<feature type="transmembrane region" description="Helical" evidence="8">
    <location>
        <begin position="42"/>
        <end position="61"/>
    </location>
</feature>
<dbReference type="Proteomes" id="UP000011863">
    <property type="component" value="Chromosome"/>
</dbReference>
<keyword evidence="5" id="KW-0443">Lipid metabolism</keyword>
<dbReference type="GO" id="GO:0008610">
    <property type="term" value="P:lipid biosynthetic process"/>
    <property type="evidence" value="ECO:0007669"/>
    <property type="project" value="InterPro"/>
</dbReference>
<evidence type="ECO:0000256" key="8">
    <source>
        <dbReference type="SAM" id="Phobius"/>
    </source>
</evidence>
<evidence type="ECO:0000256" key="6">
    <source>
        <dbReference type="ARBA" id="ARBA00023136"/>
    </source>
</evidence>
<evidence type="ECO:0000313" key="10">
    <source>
        <dbReference type="EMBL" id="BAN04554.1"/>
    </source>
</evidence>
<organism evidence="10 11">
    <name type="scientific">Ilumatobacter coccineus (strain NBRC 103263 / KCTC 29153 / YM16-304)</name>
    <dbReference type="NCBI Taxonomy" id="1313172"/>
    <lineage>
        <taxon>Bacteria</taxon>
        <taxon>Bacillati</taxon>
        <taxon>Actinomycetota</taxon>
        <taxon>Acidimicrobiia</taxon>
        <taxon>Acidimicrobiales</taxon>
        <taxon>Ilumatobacteraceae</taxon>
        <taxon>Ilumatobacter</taxon>
    </lineage>
</organism>
<dbReference type="GO" id="GO:0005506">
    <property type="term" value="F:iron ion binding"/>
    <property type="evidence" value="ECO:0007669"/>
    <property type="project" value="InterPro"/>
</dbReference>
<dbReference type="GO" id="GO:0006643">
    <property type="term" value="P:membrane lipid metabolic process"/>
    <property type="evidence" value="ECO:0007669"/>
    <property type="project" value="TreeGrafter"/>
</dbReference>
<evidence type="ECO:0000256" key="7">
    <source>
        <dbReference type="SAM" id="MobiDB-lite"/>
    </source>
</evidence>
<dbReference type="GO" id="GO:0012505">
    <property type="term" value="C:endomembrane system"/>
    <property type="evidence" value="ECO:0007669"/>
    <property type="project" value="UniProtKB-SubCell"/>
</dbReference>
<keyword evidence="4" id="KW-0560">Oxidoreductase</keyword>
<evidence type="ECO:0000313" key="11">
    <source>
        <dbReference type="Proteomes" id="UP000011863"/>
    </source>
</evidence>
<gene>
    <name evidence="10" type="ORF">YM304_42400</name>
</gene>
<evidence type="ECO:0000256" key="1">
    <source>
        <dbReference type="ARBA" id="ARBA00004127"/>
    </source>
</evidence>
<dbReference type="GO" id="GO:0016020">
    <property type="term" value="C:membrane"/>
    <property type="evidence" value="ECO:0007669"/>
    <property type="project" value="GOC"/>
</dbReference>
<dbReference type="KEGG" id="aym:YM304_42400"/>
<comment type="subcellular location">
    <subcellularLocation>
        <location evidence="1">Endomembrane system</location>
        <topology evidence="1">Multi-pass membrane protein</topology>
    </subcellularLocation>
</comment>
<feature type="transmembrane region" description="Helical" evidence="8">
    <location>
        <begin position="136"/>
        <end position="163"/>
    </location>
</feature>
<feature type="domain" description="Fatty acid hydroxylase" evidence="9">
    <location>
        <begin position="81"/>
        <end position="212"/>
    </location>
</feature>